<dbReference type="EMBL" id="QGKY02002305">
    <property type="protein sequence ID" value="KAF2532242.1"/>
    <property type="molecule type" value="Genomic_DNA"/>
</dbReference>
<keyword evidence="1" id="KW-0732">Signal</keyword>
<accession>A0A8S9FNC7</accession>
<comment type="caution">
    <text evidence="2">The sequence shown here is derived from an EMBL/GenBank/DDBJ whole genome shotgun (WGS) entry which is preliminary data.</text>
</comment>
<sequence length="372" mass="41824">MWRCLVHPCTYCSMLLACRCLPSESSSRASHVGPLEITTFSSLGHLVRKDIWPVGGIWSARTSGPLGHLVRWDIWPVEASGHLARLSVWSVGTSGPLERLVRWNIWPVGASGPLGHLPRWGFWSARTYLAVGASGLLGHLARWGVWSETSDTLGHLIRWDIRLMKRLALVEHLAVKGCLVRHRNTSGPKGHLRQRERWYIWRREAHLVHLALEGASGTSCTSIIGRIQVKLELELEARSGGVVCRKRGQCSCQAVCRKRQALELRSVLLLLSVRAFIEEAVEDVMVENNCFGIEGMSKAKEIIEAMRFYSFFLRVGVVSVGLLILKQALWSVSSNQLQRVGNKARRRLLLGPSLQTFIRHELYEYSAKGLSR</sequence>
<dbReference type="AlphaFoldDB" id="A0A8S9FNC7"/>
<feature type="signal peptide" evidence="1">
    <location>
        <begin position="1"/>
        <end position="20"/>
    </location>
</feature>
<dbReference type="PROSITE" id="PS51257">
    <property type="entry name" value="PROKAR_LIPOPROTEIN"/>
    <property type="match status" value="1"/>
</dbReference>
<protein>
    <submittedName>
        <fullName evidence="2">Uncharacterized protein</fullName>
    </submittedName>
</protein>
<organism evidence="2">
    <name type="scientific">Brassica cretica</name>
    <name type="common">Mustard</name>
    <dbReference type="NCBI Taxonomy" id="69181"/>
    <lineage>
        <taxon>Eukaryota</taxon>
        <taxon>Viridiplantae</taxon>
        <taxon>Streptophyta</taxon>
        <taxon>Embryophyta</taxon>
        <taxon>Tracheophyta</taxon>
        <taxon>Spermatophyta</taxon>
        <taxon>Magnoliopsida</taxon>
        <taxon>eudicotyledons</taxon>
        <taxon>Gunneridae</taxon>
        <taxon>Pentapetalae</taxon>
        <taxon>rosids</taxon>
        <taxon>malvids</taxon>
        <taxon>Brassicales</taxon>
        <taxon>Brassicaceae</taxon>
        <taxon>Brassiceae</taxon>
        <taxon>Brassica</taxon>
    </lineage>
</organism>
<reference evidence="2" key="1">
    <citation type="submission" date="2019-12" db="EMBL/GenBank/DDBJ databases">
        <title>Genome sequencing and annotation of Brassica cretica.</title>
        <authorList>
            <person name="Studholme D.J."/>
            <person name="Sarris P.F."/>
        </authorList>
    </citation>
    <scope>NUCLEOTIDE SEQUENCE</scope>
    <source>
        <strain evidence="2">PFS-102/07</strain>
        <tissue evidence="2">Leaf</tissue>
    </source>
</reference>
<feature type="chain" id="PRO_5035746029" evidence="1">
    <location>
        <begin position="21"/>
        <end position="372"/>
    </location>
</feature>
<gene>
    <name evidence="2" type="ORF">F2Q70_00032209</name>
</gene>
<proteinExistence type="predicted"/>
<evidence type="ECO:0000256" key="1">
    <source>
        <dbReference type="SAM" id="SignalP"/>
    </source>
</evidence>
<name>A0A8S9FNC7_BRACR</name>
<evidence type="ECO:0000313" key="2">
    <source>
        <dbReference type="EMBL" id="KAF2532242.1"/>
    </source>
</evidence>